<dbReference type="Proteomes" id="UP000789920">
    <property type="component" value="Unassembled WGS sequence"/>
</dbReference>
<comment type="caution">
    <text evidence="1">The sequence shown here is derived from an EMBL/GenBank/DDBJ whole genome shotgun (WGS) entry which is preliminary data.</text>
</comment>
<protein>
    <submittedName>
        <fullName evidence="1">19848_t:CDS:1</fullName>
    </submittedName>
</protein>
<reference evidence="1" key="1">
    <citation type="submission" date="2021-06" db="EMBL/GenBank/DDBJ databases">
        <authorList>
            <person name="Kallberg Y."/>
            <person name="Tangrot J."/>
            <person name="Rosling A."/>
        </authorList>
    </citation>
    <scope>NUCLEOTIDE SEQUENCE</scope>
    <source>
        <strain evidence="1">MA461A</strain>
    </source>
</reference>
<dbReference type="EMBL" id="CAJVQC010018233">
    <property type="protein sequence ID" value="CAG8691744.1"/>
    <property type="molecule type" value="Genomic_DNA"/>
</dbReference>
<accession>A0ACA9P5G8</accession>
<keyword evidence="2" id="KW-1185">Reference proteome</keyword>
<evidence type="ECO:0000313" key="1">
    <source>
        <dbReference type="EMBL" id="CAG8691744.1"/>
    </source>
</evidence>
<sequence length="72" mass="8330">EPIKIDWKIGNFPIINIIKLSHLLEISHLTIPLFLILKILDYPMLRSMAIGENRSTMFEVAITLDIRQMPSL</sequence>
<feature type="non-terminal residue" evidence="1">
    <location>
        <position position="1"/>
    </location>
</feature>
<name>A0ACA9P5G8_9GLOM</name>
<organism evidence="1 2">
    <name type="scientific">Racocetra persica</name>
    <dbReference type="NCBI Taxonomy" id="160502"/>
    <lineage>
        <taxon>Eukaryota</taxon>
        <taxon>Fungi</taxon>
        <taxon>Fungi incertae sedis</taxon>
        <taxon>Mucoromycota</taxon>
        <taxon>Glomeromycotina</taxon>
        <taxon>Glomeromycetes</taxon>
        <taxon>Diversisporales</taxon>
        <taxon>Gigasporaceae</taxon>
        <taxon>Racocetra</taxon>
    </lineage>
</organism>
<evidence type="ECO:0000313" key="2">
    <source>
        <dbReference type="Proteomes" id="UP000789920"/>
    </source>
</evidence>
<gene>
    <name evidence="1" type="ORF">RPERSI_LOCUS9585</name>
</gene>
<proteinExistence type="predicted"/>